<keyword evidence="2" id="KW-0812">Transmembrane</keyword>
<dbReference type="Pfam" id="PF13855">
    <property type="entry name" value="LRR_8"/>
    <property type="match status" value="1"/>
</dbReference>
<dbReference type="GO" id="GO:0005886">
    <property type="term" value="C:plasma membrane"/>
    <property type="evidence" value="ECO:0007669"/>
    <property type="project" value="TreeGrafter"/>
</dbReference>
<dbReference type="AlphaFoldDB" id="A0A9J6BEL9"/>
<keyword evidence="5" id="KW-0472">Membrane</keyword>
<dbReference type="SUPFAM" id="SSF52058">
    <property type="entry name" value="L domain-like"/>
    <property type="match status" value="1"/>
</dbReference>
<evidence type="ECO:0000313" key="8">
    <source>
        <dbReference type="Proteomes" id="UP001107558"/>
    </source>
</evidence>
<dbReference type="PANTHER" id="PTHR24365">
    <property type="entry name" value="TOLL-LIKE RECEPTOR"/>
    <property type="match status" value="1"/>
</dbReference>
<reference evidence="7" key="1">
    <citation type="submission" date="2021-03" db="EMBL/GenBank/DDBJ databases">
        <title>Chromosome level genome of the anhydrobiotic midge Polypedilum vanderplanki.</title>
        <authorList>
            <person name="Yoshida Y."/>
            <person name="Kikawada T."/>
            <person name="Gusev O."/>
        </authorList>
    </citation>
    <scope>NUCLEOTIDE SEQUENCE</scope>
    <source>
        <strain evidence="7">NIAS01</strain>
        <tissue evidence="7">Whole body or cell culture</tissue>
    </source>
</reference>
<feature type="chain" id="PRO_5039920120" evidence="6">
    <location>
        <begin position="21"/>
        <end position="210"/>
    </location>
</feature>
<comment type="subcellular location">
    <subcellularLocation>
        <location evidence="1">Membrane</location>
        <topology evidence="1">Single-pass membrane protein</topology>
    </subcellularLocation>
</comment>
<dbReference type="Gene3D" id="3.80.10.10">
    <property type="entry name" value="Ribonuclease Inhibitor"/>
    <property type="match status" value="1"/>
</dbReference>
<evidence type="ECO:0000256" key="6">
    <source>
        <dbReference type="SAM" id="SignalP"/>
    </source>
</evidence>
<dbReference type="Proteomes" id="UP001107558">
    <property type="component" value="Chromosome 4"/>
</dbReference>
<dbReference type="OrthoDB" id="7783855at2759"/>
<accession>A0A9J6BEL9</accession>
<evidence type="ECO:0000313" key="7">
    <source>
        <dbReference type="EMBL" id="KAG5668063.1"/>
    </source>
</evidence>
<gene>
    <name evidence="7" type="ORF">PVAND_016019</name>
</gene>
<evidence type="ECO:0000256" key="3">
    <source>
        <dbReference type="ARBA" id="ARBA00022729"/>
    </source>
</evidence>
<dbReference type="EMBL" id="JADBJN010000004">
    <property type="protein sequence ID" value="KAG5668063.1"/>
    <property type="molecule type" value="Genomic_DNA"/>
</dbReference>
<dbReference type="GO" id="GO:0007165">
    <property type="term" value="P:signal transduction"/>
    <property type="evidence" value="ECO:0007669"/>
    <property type="project" value="TreeGrafter"/>
</dbReference>
<evidence type="ECO:0000256" key="5">
    <source>
        <dbReference type="ARBA" id="ARBA00023136"/>
    </source>
</evidence>
<evidence type="ECO:0000256" key="1">
    <source>
        <dbReference type="ARBA" id="ARBA00004167"/>
    </source>
</evidence>
<comment type="caution">
    <text evidence="7">The sequence shown here is derived from an EMBL/GenBank/DDBJ whole genome shotgun (WGS) entry which is preliminary data.</text>
</comment>
<proteinExistence type="predicted"/>
<dbReference type="PANTHER" id="PTHR24365:SF541">
    <property type="entry name" value="PROTEIN TOLL-RELATED"/>
    <property type="match status" value="1"/>
</dbReference>
<keyword evidence="8" id="KW-1185">Reference proteome</keyword>
<keyword evidence="3 6" id="KW-0732">Signal</keyword>
<keyword evidence="4" id="KW-1133">Transmembrane helix</keyword>
<evidence type="ECO:0000256" key="4">
    <source>
        <dbReference type="ARBA" id="ARBA00022989"/>
    </source>
</evidence>
<dbReference type="PROSITE" id="PS51450">
    <property type="entry name" value="LRR"/>
    <property type="match status" value="1"/>
</dbReference>
<evidence type="ECO:0000256" key="2">
    <source>
        <dbReference type="ARBA" id="ARBA00022692"/>
    </source>
</evidence>
<protein>
    <submittedName>
        <fullName evidence="7">Uncharacterized protein</fullName>
    </submittedName>
</protein>
<dbReference type="InterPro" id="IPR032675">
    <property type="entry name" value="LRR_dom_sf"/>
</dbReference>
<sequence>MELNQIKVLFLILSFQIINCEKIQCYFQMIFHLLASEGYYECMVLNVEIFNQNSILLTNADGRHHERKNNDNVQAFYLSDALELQKFPTGIDKIFKNLSMISITNTKLKEITKEDLKVFPNLKNLHIYGSQIKILKEDLFENNLKVEVLWLSDNKISHIDSKSFSKLNNLNVLLLSGNDCESLTDARTREKVLKLIRQIEQNMCHSREFI</sequence>
<dbReference type="InterPro" id="IPR001611">
    <property type="entry name" value="Leu-rich_rpt"/>
</dbReference>
<dbReference type="GO" id="GO:0038023">
    <property type="term" value="F:signaling receptor activity"/>
    <property type="evidence" value="ECO:0007669"/>
    <property type="project" value="TreeGrafter"/>
</dbReference>
<organism evidence="7 8">
    <name type="scientific">Polypedilum vanderplanki</name>
    <name type="common">Sleeping chironomid midge</name>
    <dbReference type="NCBI Taxonomy" id="319348"/>
    <lineage>
        <taxon>Eukaryota</taxon>
        <taxon>Metazoa</taxon>
        <taxon>Ecdysozoa</taxon>
        <taxon>Arthropoda</taxon>
        <taxon>Hexapoda</taxon>
        <taxon>Insecta</taxon>
        <taxon>Pterygota</taxon>
        <taxon>Neoptera</taxon>
        <taxon>Endopterygota</taxon>
        <taxon>Diptera</taxon>
        <taxon>Nematocera</taxon>
        <taxon>Chironomoidea</taxon>
        <taxon>Chironomidae</taxon>
        <taxon>Chironominae</taxon>
        <taxon>Polypedilum</taxon>
        <taxon>Polypedilum</taxon>
    </lineage>
</organism>
<feature type="signal peptide" evidence="6">
    <location>
        <begin position="1"/>
        <end position="20"/>
    </location>
</feature>
<name>A0A9J6BEL9_POLVA</name>